<dbReference type="InterPro" id="IPR036271">
    <property type="entry name" value="Tet_transcr_reg_TetR-rel_C_sf"/>
</dbReference>
<keyword evidence="3" id="KW-0804">Transcription</keyword>
<evidence type="ECO:0000313" key="6">
    <source>
        <dbReference type="EMBL" id="NUW39822.1"/>
    </source>
</evidence>
<proteinExistence type="predicted"/>
<dbReference type="SUPFAM" id="SSF46689">
    <property type="entry name" value="Homeodomain-like"/>
    <property type="match status" value="1"/>
</dbReference>
<evidence type="ECO:0000259" key="5">
    <source>
        <dbReference type="PROSITE" id="PS50977"/>
    </source>
</evidence>
<organism evidence="6 7">
    <name type="scientific">Nonomuraea rhodomycinica</name>
    <dbReference type="NCBI Taxonomy" id="1712872"/>
    <lineage>
        <taxon>Bacteria</taxon>
        <taxon>Bacillati</taxon>
        <taxon>Actinomycetota</taxon>
        <taxon>Actinomycetes</taxon>
        <taxon>Streptosporangiales</taxon>
        <taxon>Streptosporangiaceae</taxon>
        <taxon>Nonomuraea</taxon>
    </lineage>
</organism>
<evidence type="ECO:0000256" key="2">
    <source>
        <dbReference type="ARBA" id="ARBA00023125"/>
    </source>
</evidence>
<dbReference type="PROSITE" id="PS50977">
    <property type="entry name" value="HTH_TETR_2"/>
    <property type="match status" value="1"/>
</dbReference>
<dbReference type="Gene3D" id="1.10.357.10">
    <property type="entry name" value="Tetracycline Repressor, domain 2"/>
    <property type="match status" value="1"/>
</dbReference>
<dbReference type="InterPro" id="IPR009057">
    <property type="entry name" value="Homeodomain-like_sf"/>
</dbReference>
<sequence>MIDEETARERVVSTADRLFYAHGVQAVGMDTVRTESGVSLKRIYALFPSKDDLVLAVLRRRTRQWDTGVTGAVSGAGTPRDRLLAVFDFLAEWFREDTFRGCAFINFFGELGGDSNRVAEAVREQKASFQRRVAELVREAGGPGHLAPQLVLLAEGAQTTAAISGEPDAAAHARAAADTLIRCAFEGSQEAERAL</sequence>
<dbReference type="GO" id="GO:0003677">
    <property type="term" value="F:DNA binding"/>
    <property type="evidence" value="ECO:0007669"/>
    <property type="project" value="UniProtKB-UniRule"/>
</dbReference>
<evidence type="ECO:0000313" key="7">
    <source>
        <dbReference type="Proteomes" id="UP000546126"/>
    </source>
</evidence>
<dbReference type="InterPro" id="IPR011075">
    <property type="entry name" value="TetR_C"/>
</dbReference>
<dbReference type="InterPro" id="IPR001647">
    <property type="entry name" value="HTH_TetR"/>
</dbReference>
<dbReference type="SUPFAM" id="SSF48498">
    <property type="entry name" value="Tetracyclin repressor-like, C-terminal domain"/>
    <property type="match status" value="1"/>
</dbReference>
<dbReference type="AlphaFoldDB" id="A0A7Y6IKF8"/>
<feature type="DNA-binding region" description="H-T-H motif" evidence="4">
    <location>
        <begin position="28"/>
        <end position="47"/>
    </location>
</feature>
<dbReference type="Proteomes" id="UP000546126">
    <property type="component" value="Unassembled WGS sequence"/>
</dbReference>
<evidence type="ECO:0000256" key="4">
    <source>
        <dbReference type="PROSITE-ProRule" id="PRU00335"/>
    </source>
</evidence>
<dbReference type="PANTHER" id="PTHR47506">
    <property type="entry name" value="TRANSCRIPTIONAL REGULATORY PROTEIN"/>
    <property type="match status" value="1"/>
</dbReference>
<dbReference type="PANTHER" id="PTHR47506:SF1">
    <property type="entry name" value="HTH-TYPE TRANSCRIPTIONAL REGULATOR YJDC"/>
    <property type="match status" value="1"/>
</dbReference>
<dbReference type="RefSeq" id="WP_175599303.1">
    <property type="nucleotide sequence ID" value="NZ_JABWGO010000001.1"/>
</dbReference>
<evidence type="ECO:0000256" key="3">
    <source>
        <dbReference type="ARBA" id="ARBA00023163"/>
    </source>
</evidence>
<dbReference type="Pfam" id="PF00440">
    <property type="entry name" value="TetR_N"/>
    <property type="match status" value="1"/>
</dbReference>
<dbReference type="Pfam" id="PF16925">
    <property type="entry name" value="TetR_C_13"/>
    <property type="match status" value="1"/>
</dbReference>
<reference evidence="6 7" key="1">
    <citation type="submission" date="2020-06" db="EMBL/GenBank/DDBJ databases">
        <authorList>
            <person name="Chanama M."/>
        </authorList>
    </citation>
    <scope>NUCLEOTIDE SEQUENCE [LARGE SCALE GENOMIC DNA]</scope>
    <source>
        <strain evidence="6 7">TBRC6557</strain>
    </source>
</reference>
<gene>
    <name evidence="6" type="ORF">HT134_06695</name>
</gene>
<keyword evidence="2 4" id="KW-0238">DNA-binding</keyword>
<dbReference type="EMBL" id="JABWGO010000001">
    <property type="protein sequence ID" value="NUW39822.1"/>
    <property type="molecule type" value="Genomic_DNA"/>
</dbReference>
<feature type="domain" description="HTH tetR-type" evidence="5">
    <location>
        <begin position="5"/>
        <end position="65"/>
    </location>
</feature>
<name>A0A7Y6IKF8_9ACTN</name>
<protein>
    <submittedName>
        <fullName evidence="6">TetR/AcrR family transcriptional regulator</fullName>
    </submittedName>
</protein>
<keyword evidence="1" id="KW-0805">Transcription regulation</keyword>
<evidence type="ECO:0000256" key="1">
    <source>
        <dbReference type="ARBA" id="ARBA00023015"/>
    </source>
</evidence>
<comment type="caution">
    <text evidence="6">The sequence shown here is derived from an EMBL/GenBank/DDBJ whole genome shotgun (WGS) entry which is preliminary data.</text>
</comment>
<accession>A0A7Y6IKF8</accession>
<keyword evidence="7" id="KW-1185">Reference proteome</keyword>